<dbReference type="AlphaFoldDB" id="S9V5P3"/>
<accession>S9V5P3</accession>
<dbReference type="InterPro" id="IPR053019">
    <property type="entry name" value="GATA_zinc_finger"/>
</dbReference>
<feature type="compositionally biased region" description="Basic residues" evidence="1">
    <location>
        <begin position="117"/>
        <end position="132"/>
    </location>
</feature>
<feature type="region of interest" description="Disordered" evidence="1">
    <location>
        <begin position="184"/>
        <end position="237"/>
    </location>
</feature>
<name>S9V5P3_9TRYP</name>
<comment type="caution">
    <text evidence="2">The sequence shown here is derived from an EMBL/GenBank/DDBJ whole genome shotgun (WGS) entry which is preliminary data.</text>
</comment>
<dbReference type="EMBL" id="ATMH01010043">
    <property type="protein sequence ID" value="EPY18210.1"/>
    <property type="molecule type" value="Genomic_DNA"/>
</dbReference>
<reference evidence="2 3" key="1">
    <citation type="journal article" date="2013" name="PLoS ONE">
        <title>Predicting the Proteins of Angomonas deanei, Strigomonas culicis and Their Respective Endosymbionts Reveals New Aspects of the Trypanosomatidae Family.</title>
        <authorList>
            <person name="Motta M.C."/>
            <person name="Martins A.C."/>
            <person name="de Souza S.S."/>
            <person name="Catta-Preta C.M."/>
            <person name="Silva R."/>
            <person name="Klein C.C."/>
            <person name="de Almeida L.G."/>
            <person name="de Lima Cunha O."/>
            <person name="Ciapina L.P."/>
            <person name="Brocchi M."/>
            <person name="Colabardini A.C."/>
            <person name="de Araujo Lima B."/>
            <person name="Machado C.R."/>
            <person name="de Almeida Soares C.M."/>
            <person name="Probst C.M."/>
            <person name="de Menezes C.B."/>
            <person name="Thompson C.E."/>
            <person name="Bartholomeu D.C."/>
            <person name="Gradia D.F."/>
            <person name="Pavoni D.P."/>
            <person name="Grisard E.C."/>
            <person name="Fantinatti-Garboggini F."/>
            <person name="Marchini F.K."/>
            <person name="Rodrigues-Luiz G.F."/>
            <person name="Wagner G."/>
            <person name="Goldman G.H."/>
            <person name="Fietto J.L."/>
            <person name="Elias M.C."/>
            <person name="Goldman M.H."/>
            <person name="Sagot M.F."/>
            <person name="Pereira M."/>
            <person name="Stoco P.H."/>
            <person name="de Mendonca-Neto R.P."/>
            <person name="Teixeira S.M."/>
            <person name="Maciel T.E."/>
            <person name="de Oliveira Mendes T.A."/>
            <person name="Urmenyi T.P."/>
            <person name="de Souza W."/>
            <person name="Schenkman S."/>
            <person name="de Vasconcelos A.T."/>
        </authorList>
    </citation>
    <scope>NUCLEOTIDE SEQUENCE [LARGE SCALE GENOMIC DNA]</scope>
</reference>
<sequence>MQNSHNNNNHTHTRLRDELEDSDDGIFLLPPNLQHAAKTHEQMMMPHSGATPLHPGGAAVYAKPINYFSAAAALPPTPTTPNHEDGRRSTSTVSASASSVSSSSSRSLSATPPAPHYHAKREGRKEKQRHQQQHQEQEQQEEAAEPQQQHGNNDNNNSNNNPNNMLFDAMDAELLQLIKDYYERKRQQQQTQQNQHPKSAHTHTTGYTASPIESSTTSIPNHSTHSNNNTNTNTNNTHNNIFAVLSHRQSPALTAAAAPVVRERPPLTGDTHRMPRTPPAGPQRVVARAPAAARRRGPVLAAGPTWRASLNLLPPPAVLQLDLLRARLRQRHIVEPRAGDDCQRPRSSAEHRHCPLSAASRVGYARPPRCFFHRQLPRLQQLLHGVLLPRALLELLSQNCVAGQEVLHHWEPVEGGHSGLHHTLLPFTTSSRSSASTGGRATSFATWAASMRFQISSP</sequence>
<evidence type="ECO:0000256" key="1">
    <source>
        <dbReference type="SAM" id="MobiDB-lite"/>
    </source>
</evidence>
<evidence type="ECO:0000313" key="2">
    <source>
        <dbReference type="EMBL" id="EPY18210.1"/>
    </source>
</evidence>
<organism evidence="2 3">
    <name type="scientific">Strigomonas culicis</name>
    <dbReference type="NCBI Taxonomy" id="28005"/>
    <lineage>
        <taxon>Eukaryota</taxon>
        <taxon>Discoba</taxon>
        <taxon>Euglenozoa</taxon>
        <taxon>Kinetoplastea</taxon>
        <taxon>Metakinetoplastina</taxon>
        <taxon>Trypanosomatida</taxon>
        <taxon>Trypanosomatidae</taxon>
        <taxon>Strigomonadinae</taxon>
        <taxon>Strigomonas</taxon>
    </lineage>
</organism>
<feature type="compositionally biased region" description="Polar residues" evidence="1">
    <location>
        <begin position="202"/>
        <end position="213"/>
    </location>
</feature>
<gene>
    <name evidence="2" type="ORF">STCU_10114</name>
</gene>
<feature type="region of interest" description="Disordered" evidence="1">
    <location>
        <begin position="265"/>
        <end position="292"/>
    </location>
</feature>
<feature type="compositionally biased region" description="Low complexity" evidence="1">
    <location>
        <begin position="1"/>
        <end position="10"/>
    </location>
</feature>
<dbReference type="Proteomes" id="UP000015354">
    <property type="component" value="Unassembled WGS sequence"/>
</dbReference>
<feature type="compositionally biased region" description="Low complexity" evidence="1">
    <location>
        <begin position="214"/>
        <end position="237"/>
    </location>
</feature>
<feature type="compositionally biased region" description="Low complexity" evidence="1">
    <location>
        <begin position="89"/>
        <end position="111"/>
    </location>
</feature>
<evidence type="ECO:0000313" key="3">
    <source>
        <dbReference type="Proteomes" id="UP000015354"/>
    </source>
</evidence>
<keyword evidence="3" id="KW-1185">Reference proteome</keyword>
<dbReference type="PANTHER" id="PTHR23353:SF23">
    <property type="entry name" value="PROTEIN HAIRLESS"/>
    <property type="match status" value="1"/>
</dbReference>
<feature type="compositionally biased region" description="Low complexity" evidence="1">
    <location>
        <begin position="145"/>
        <end position="164"/>
    </location>
</feature>
<protein>
    <submittedName>
        <fullName evidence="2">Uncharacterized protein</fullName>
    </submittedName>
</protein>
<dbReference type="PANTHER" id="PTHR23353">
    <property type="entry name" value="RAB-GAP/TBC-RELATED"/>
    <property type="match status" value="1"/>
</dbReference>
<proteinExistence type="predicted"/>
<feature type="region of interest" description="Disordered" evidence="1">
    <location>
        <begin position="1"/>
        <end position="29"/>
    </location>
</feature>
<feature type="compositionally biased region" description="Low complexity" evidence="1">
    <location>
        <begin position="282"/>
        <end position="292"/>
    </location>
</feature>
<feature type="region of interest" description="Disordered" evidence="1">
    <location>
        <begin position="74"/>
        <end position="165"/>
    </location>
</feature>